<dbReference type="EMBL" id="CP031162">
    <property type="protein sequence ID" value="AXH00552.1"/>
    <property type="molecule type" value="Genomic_DNA"/>
</dbReference>
<evidence type="ECO:0000313" key="3">
    <source>
        <dbReference type="Proteomes" id="UP000253744"/>
    </source>
</evidence>
<dbReference type="Proteomes" id="UP000253744">
    <property type="component" value="Plasmid pDrdIV"/>
</dbReference>
<keyword evidence="2" id="KW-0614">Plasmid</keyword>
<gene>
    <name evidence="2" type="ORF">DVJ83_15345</name>
</gene>
<protein>
    <submittedName>
        <fullName evidence="2">Uncharacterized protein</fullName>
    </submittedName>
</protein>
<dbReference type="AlphaFoldDB" id="A0A345ILH9"/>
<reference evidence="2 3" key="1">
    <citation type="submission" date="2018-07" db="EMBL/GenBank/DDBJ databases">
        <title>Complete Genome and Methylome Analysis of Deinococcus wulumuqiensis NEB 479.</title>
        <authorList>
            <person name="Fomenkov A."/>
            <person name="Luyten Y."/>
            <person name="Vincze T."/>
            <person name="Anton B.P."/>
            <person name="Clark T."/>
            <person name="Roberts R.J."/>
            <person name="Morgan R.D."/>
        </authorList>
    </citation>
    <scope>NUCLEOTIDE SEQUENCE [LARGE SCALE GENOMIC DNA]</scope>
    <source>
        <strain evidence="2 3">NEB 479</strain>
        <plasmid evidence="3">Plasmid pdrdiv</plasmid>
    </source>
</reference>
<geneLocation type="plasmid" evidence="3">
    <name>pdrdiv</name>
</geneLocation>
<organism evidence="2 3">
    <name type="scientific">Deinococcus wulumuqiensis</name>
    <dbReference type="NCBI Taxonomy" id="980427"/>
    <lineage>
        <taxon>Bacteria</taxon>
        <taxon>Thermotogati</taxon>
        <taxon>Deinococcota</taxon>
        <taxon>Deinococci</taxon>
        <taxon>Deinococcales</taxon>
        <taxon>Deinococcaceae</taxon>
        <taxon>Deinococcus</taxon>
    </lineage>
</organism>
<proteinExistence type="predicted"/>
<sequence>MSRDRVVYEVRGPQRVNQVDATSTSELKNVLTPLLGLNPYSTQAVAHLAHVERATVQGDGWSIRRLGVLAFVPDSEAETKPAQRSRSPQKNAGRQVEDDQVQEPADEQLQTDAPQQNLQTVQDTLL</sequence>
<feature type="compositionally biased region" description="Polar residues" evidence="1">
    <location>
        <begin position="108"/>
        <end position="126"/>
    </location>
</feature>
<evidence type="ECO:0000313" key="2">
    <source>
        <dbReference type="EMBL" id="AXH00552.1"/>
    </source>
</evidence>
<feature type="compositionally biased region" description="Polar residues" evidence="1">
    <location>
        <begin position="82"/>
        <end position="92"/>
    </location>
</feature>
<dbReference type="KEGG" id="dwu:DVJ83_15345"/>
<evidence type="ECO:0000256" key="1">
    <source>
        <dbReference type="SAM" id="MobiDB-lite"/>
    </source>
</evidence>
<name>A0A345ILH9_9DEIO</name>
<feature type="region of interest" description="Disordered" evidence="1">
    <location>
        <begin position="74"/>
        <end position="126"/>
    </location>
</feature>
<accession>A0A345ILH9</accession>